<keyword evidence="2" id="KW-1185">Reference proteome</keyword>
<comment type="caution">
    <text evidence="1">The sequence shown here is derived from an EMBL/GenBank/DDBJ whole genome shotgun (WGS) entry which is preliminary data.</text>
</comment>
<evidence type="ECO:0000313" key="2">
    <source>
        <dbReference type="Proteomes" id="UP001165101"/>
    </source>
</evidence>
<proteinExistence type="predicted"/>
<reference evidence="1" key="1">
    <citation type="submission" date="2023-04" db="EMBL/GenBank/DDBJ databases">
        <title>Candida boidinii NBRC 1967.</title>
        <authorList>
            <person name="Ichikawa N."/>
            <person name="Sato H."/>
            <person name="Tonouchi N."/>
        </authorList>
    </citation>
    <scope>NUCLEOTIDE SEQUENCE</scope>
    <source>
        <strain evidence="1">NBRC 1967</strain>
    </source>
</reference>
<protein>
    <submittedName>
        <fullName evidence="1">Unnamed protein product</fullName>
    </submittedName>
</protein>
<sequence length="299" mass="32900">MISGVSGSFYEYAPRLMAFEFNNFKSKNVIIFIGGLGDGFLTVPYLPKLADELNSIGWSLIQIGLTSSNIGWGTGSLTRDSSEINQLIGFLKKDDGDSKLNGLTRENIVLMGHSTGCQNSLHFISKSGFGEKISGLILQASVCDREAMTLQFGSFEKIDETVNFAKSLIAKGEANEIMPRKYCELFFGVPINASRWASLSSERGDDDFFGSYLTLEDHKKTFGKVNKPLLVLFSGSDEYVPEFINKEKLVDGFKEATDPKYWSPYSKIVDGALHNIGPGSKETSVPIMLESVSSFIKSL</sequence>
<dbReference type="EMBL" id="BSXV01000338">
    <property type="protein sequence ID" value="GME88676.1"/>
    <property type="molecule type" value="Genomic_DNA"/>
</dbReference>
<organism evidence="1 2">
    <name type="scientific">Candida boidinii</name>
    <name type="common">Yeast</name>
    <dbReference type="NCBI Taxonomy" id="5477"/>
    <lineage>
        <taxon>Eukaryota</taxon>
        <taxon>Fungi</taxon>
        <taxon>Dikarya</taxon>
        <taxon>Ascomycota</taxon>
        <taxon>Saccharomycotina</taxon>
        <taxon>Pichiomycetes</taxon>
        <taxon>Pichiales</taxon>
        <taxon>Pichiaceae</taxon>
        <taxon>Ogataea</taxon>
        <taxon>Ogataea/Candida clade</taxon>
    </lineage>
</organism>
<dbReference type="Proteomes" id="UP001165101">
    <property type="component" value="Unassembled WGS sequence"/>
</dbReference>
<gene>
    <name evidence="1" type="ORF">Cboi01_000102600</name>
</gene>
<accession>A0ACB5THF8</accession>
<evidence type="ECO:0000313" key="1">
    <source>
        <dbReference type="EMBL" id="GME88676.1"/>
    </source>
</evidence>
<name>A0ACB5THF8_CANBO</name>